<feature type="domain" description="DUF58" evidence="1">
    <location>
        <begin position="59"/>
        <end position="228"/>
    </location>
</feature>
<keyword evidence="3" id="KW-1185">Reference proteome</keyword>
<dbReference type="SUPFAM" id="SSF53300">
    <property type="entry name" value="vWA-like"/>
    <property type="match status" value="1"/>
</dbReference>
<dbReference type="InterPro" id="IPR002881">
    <property type="entry name" value="DUF58"/>
</dbReference>
<reference evidence="2 3" key="1">
    <citation type="submission" date="2018-08" db="EMBL/GenBank/DDBJ databases">
        <title>Erythrobacter zhengii sp.nov., a bacterium isolated from deep-sea sediment.</title>
        <authorList>
            <person name="Fang C."/>
            <person name="Wu Y.-H."/>
            <person name="Sun C."/>
            <person name="Wang H."/>
            <person name="Cheng H."/>
            <person name="Meng F.-X."/>
            <person name="Wang C.-S."/>
            <person name="Xu X.-W."/>
        </authorList>
    </citation>
    <scope>NUCLEOTIDE SEQUENCE [LARGE SCALE GENOMIC DNA]</scope>
    <source>
        <strain evidence="2 3">CCTCC AB 2015396</strain>
    </source>
</reference>
<sequence length="310" mass="33707">MTERHFSTRSVPSREDLLDPAFLARIDSYALRLGRTQRGRRLADQRTTARGQGTDFADFKPYVAGDDLRTIDWNIYRRIGKTFVRVFEEHHDLPVHVLVDCSGSMFAEDPPRIAAGLRAALAVAGVALAQHDTVSLHSFADRLLVHSRSLSGRSMLTRVADFLSQASPQGTTDLADAATRLGKSGLRPGLLVVISDFFADGGLDAALAALSRLPHRTMLVQMVRDYDAEPQLHPTFEADSDIAIASGEGGEAVAATMSAEVLDAYREAYTTFSERLVRFAAAHGTGLARIDCAVPVIDQLPILFGDGMRA</sequence>
<proteinExistence type="predicted"/>
<organism evidence="2 3">
    <name type="scientific">Aurantiacibacter xanthus</name>
    <dbReference type="NCBI Taxonomy" id="1784712"/>
    <lineage>
        <taxon>Bacteria</taxon>
        <taxon>Pseudomonadati</taxon>
        <taxon>Pseudomonadota</taxon>
        <taxon>Alphaproteobacteria</taxon>
        <taxon>Sphingomonadales</taxon>
        <taxon>Erythrobacteraceae</taxon>
        <taxon>Aurantiacibacter</taxon>
    </lineage>
</organism>
<dbReference type="RefSeq" id="WP_119592148.1">
    <property type="nucleotide sequence ID" value="NZ_QXFM01000058.1"/>
</dbReference>
<evidence type="ECO:0000313" key="2">
    <source>
        <dbReference type="EMBL" id="RIV89667.1"/>
    </source>
</evidence>
<dbReference type="Pfam" id="PF01882">
    <property type="entry name" value="DUF58"/>
    <property type="match status" value="1"/>
</dbReference>
<protein>
    <submittedName>
        <fullName evidence="2">DUF58 domain-containing protein</fullName>
    </submittedName>
</protein>
<evidence type="ECO:0000313" key="3">
    <source>
        <dbReference type="Proteomes" id="UP000265366"/>
    </source>
</evidence>
<accession>A0A3A1P7R9</accession>
<dbReference type="Gene3D" id="3.40.50.410">
    <property type="entry name" value="von Willebrand factor, type A domain"/>
    <property type="match status" value="1"/>
</dbReference>
<dbReference type="EMBL" id="QXFM01000058">
    <property type="protein sequence ID" value="RIV89667.1"/>
    <property type="molecule type" value="Genomic_DNA"/>
</dbReference>
<dbReference type="PANTHER" id="PTHR33608:SF7">
    <property type="entry name" value="DUF58 DOMAIN-CONTAINING PROTEIN"/>
    <property type="match status" value="1"/>
</dbReference>
<gene>
    <name evidence="2" type="ORF">D2V17_05790</name>
</gene>
<dbReference type="AlphaFoldDB" id="A0A3A1P7R9"/>
<comment type="caution">
    <text evidence="2">The sequence shown here is derived from an EMBL/GenBank/DDBJ whole genome shotgun (WGS) entry which is preliminary data.</text>
</comment>
<dbReference type="PANTHER" id="PTHR33608">
    <property type="entry name" value="BLL2464 PROTEIN"/>
    <property type="match status" value="1"/>
</dbReference>
<name>A0A3A1P7R9_9SPHN</name>
<dbReference type="InterPro" id="IPR036465">
    <property type="entry name" value="vWFA_dom_sf"/>
</dbReference>
<dbReference type="Proteomes" id="UP000265366">
    <property type="component" value="Unassembled WGS sequence"/>
</dbReference>
<evidence type="ECO:0000259" key="1">
    <source>
        <dbReference type="Pfam" id="PF01882"/>
    </source>
</evidence>
<dbReference type="OrthoDB" id="9776116at2"/>